<evidence type="ECO:0000313" key="8">
    <source>
        <dbReference type="Proteomes" id="UP000078046"/>
    </source>
</evidence>
<dbReference type="Pfam" id="PF06003">
    <property type="entry name" value="SMN_Tudor"/>
    <property type="match status" value="1"/>
</dbReference>
<dbReference type="InterPro" id="IPR047298">
    <property type="entry name" value="Tudor_SMN_eumet"/>
</dbReference>
<dbReference type="GO" id="GO:0003723">
    <property type="term" value="F:RNA binding"/>
    <property type="evidence" value="ECO:0007669"/>
    <property type="project" value="InterPro"/>
</dbReference>
<dbReference type="OrthoDB" id="197400at2759"/>
<comment type="caution">
    <text evidence="7">The sequence shown here is derived from an EMBL/GenBank/DDBJ whole genome shotgun (WGS) entry which is preliminary data.</text>
</comment>
<comment type="similarity">
    <text evidence="2">Belongs to the SMN family.</text>
</comment>
<dbReference type="Proteomes" id="UP000078046">
    <property type="component" value="Unassembled WGS sequence"/>
</dbReference>
<proteinExistence type="inferred from homology"/>
<evidence type="ECO:0000256" key="1">
    <source>
        <dbReference type="ARBA" id="ARBA00004408"/>
    </source>
</evidence>
<comment type="subcellular location">
    <subcellularLocation>
        <location evidence="1">Nucleus</location>
        <location evidence="1">Cajal body</location>
    </subcellularLocation>
</comment>
<dbReference type="AlphaFoldDB" id="A0A177B8P4"/>
<dbReference type="CDD" id="cd20398">
    <property type="entry name" value="Tudor_SMN"/>
    <property type="match status" value="1"/>
</dbReference>
<keyword evidence="8" id="KW-1185">Reference proteome</keyword>
<keyword evidence="4" id="KW-0508">mRNA splicing</keyword>
<evidence type="ECO:0000256" key="5">
    <source>
        <dbReference type="ARBA" id="ARBA00023242"/>
    </source>
</evidence>
<dbReference type="GO" id="GO:0006397">
    <property type="term" value="P:mRNA processing"/>
    <property type="evidence" value="ECO:0007669"/>
    <property type="project" value="UniProtKB-KW"/>
</dbReference>
<dbReference type="SUPFAM" id="SSF63748">
    <property type="entry name" value="Tudor/PWWP/MBT"/>
    <property type="match status" value="1"/>
</dbReference>
<dbReference type="InterPro" id="IPR010304">
    <property type="entry name" value="SMN_Tudor"/>
</dbReference>
<dbReference type="InterPro" id="IPR002999">
    <property type="entry name" value="Tudor"/>
</dbReference>
<sequence length="137" mass="15824">MNSINESSEDELVNKFNDSMDNCSAKLKHSIGDKFSAIYEEDGMRYNCTILSIIDEDTCVVEYEYYLNCEKKKMTELLPIIPTNLKKDMAMPPIDFLDIPKNCCDKAGLKSMLMSWYLCGYKTGYWKVDFINSSYVL</sequence>
<accession>A0A177B8P4</accession>
<evidence type="ECO:0000259" key="6">
    <source>
        <dbReference type="PROSITE" id="PS50304"/>
    </source>
</evidence>
<dbReference type="CDD" id="cd22852">
    <property type="entry name" value="SMN_C"/>
    <property type="match status" value="1"/>
</dbReference>
<dbReference type="Pfam" id="PF20635">
    <property type="entry name" value="SMN_YG-box"/>
    <property type="match status" value="1"/>
</dbReference>
<evidence type="ECO:0000256" key="3">
    <source>
        <dbReference type="ARBA" id="ARBA00022664"/>
    </source>
</evidence>
<dbReference type="GO" id="GO:0015030">
    <property type="term" value="C:Cajal body"/>
    <property type="evidence" value="ECO:0007669"/>
    <property type="project" value="UniProtKB-SubCell"/>
</dbReference>
<evidence type="ECO:0000313" key="7">
    <source>
        <dbReference type="EMBL" id="OAF70667.1"/>
    </source>
</evidence>
<dbReference type="GO" id="GO:0008380">
    <property type="term" value="P:RNA splicing"/>
    <property type="evidence" value="ECO:0007669"/>
    <property type="project" value="UniProtKB-KW"/>
</dbReference>
<gene>
    <name evidence="7" type="ORF">A3Q56_01593</name>
</gene>
<dbReference type="GO" id="GO:0005737">
    <property type="term" value="C:cytoplasm"/>
    <property type="evidence" value="ECO:0007669"/>
    <property type="project" value="InterPro"/>
</dbReference>
<evidence type="ECO:0000256" key="4">
    <source>
        <dbReference type="ARBA" id="ARBA00023187"/>
    </source>
</evidence>
<name>A0A177B8P4_9BILA</name>
<dbReference type="InterPro" id="IPR047313">
    <property type="entry name" value="SMN_C"/>
</dbReference>
<protein>
    <recommendedName>
        <fullName evidence="6">Tudor domain-containing protein</fullName>
    </recommendedName>
</protein>
<keyword evidence="3" id="KW-0507">mRNA processing</keyword>
<reference evidence="7 8" key="1">
    <citation type="submission" date="2016-04" db="EMBL/GenBank/DDBJ databases">
        <title>The genome of Intoshia linei affirms orthonectids as highly simplified spiralians.</title>
        <authorList>
            <person name="Mikhailov K.V."/>
            <person name="Slusarev G.S."/>
            <person name="Nikitin M.A."/>
            <person name="Logacheva M.D."/>
            <person name="Penin A."/>
            <person name="Aleoshin V."/>
            <person name="Panchin Y.V."/>
        </authorList>
    </citation>
    <scope>NUCLEOTIDE SEQUENCE [LARGE SCALE GENOMIC DNA]</scope>
    <source>
        <strain evidence="7">Intl2013</strain>
        <tissue evidence="7">Whole animal</tissue>
    </source>
</reference>
<dbReference type="Gene3D" id="2.30.30.140">
    <property type="match status" value="1"/>
</dbReference>
<keyword evidence="5" id="KW-0539">Nucleus</keyword>
<dbReference type="PROSITE" id="PS50304">
    <property type="entry name" value="TUDOR"/>
    <property type="match status" value="1"/>
</dbReference>
<evidence type="ECO:0000256" key="2">
    <source>
        <dbReference type="ARBA" id="ARBA00005371"/>
    </source>
</evidence>
<feature type="domain" description="Tudor" evidence="6">
    <location>
        <begin position="28"/>
        <end position="87"/>
    </location>
</feature>
<organism evidence="7 8">
    <name type="scientific">Intoshia linei</name>
    <dbReference type="NCBI Taxonomy" id="1819745"/>
    <lineage>
        <taxon>Eukaryota</taxon>
        <taxon>Metazoa</taxon>
        <taxon>Spiralia</taxon>
        <taxon>Lophotrochozoa</taxon>
        <taxon>Mesozoa</taxon>
        <taxon>Orthonectida</taxon>
        <taxon>Rhopaluridae</taxon>
        <taxon>Intoshia</taxon>
    </lineage>
</organism>
<dbReference type="EMBL" id="LWCA01000123">
    <property type="protein sequence ID" value="OAF70667.1"/>
    <property type="molecule type" value="Genomic_DNA"/>
</dbReference>